<dbReference type="AlphaFoldDB" id="A0A9Q7K1L0"/>
<comment type="caution">
    <text evidence="2">The sequence shown here is derived from an EMBL/GenBank/DDBJ whole genome shotgun (WGS) entry which is preliminary data.</text>
</comment>
<organism evidence="2 3">
    <name type="scientific">Enterobacter mori</name>
    <dbReference type="NCBI Taxonomy" id="539813"/>
    <lineage>
        <taxon>Bacteria</taxon>
        <taxon>Pseudomonadati</taxon>
        <taxon>Pseudomonadota</taxon>
        <taxon>Gammaproteobacteria</taxon>
        <taxon>Enterobacterales</taxon>
        <taxon>Enterobacteriaceae</taxon>
        <taxon>Enterobacter</taxon>
    </lineage>
</organism>
<evidence type="ECO:0000313" key="3">
    <source>
        <dbReference type="Proteomes" id="UP000282263"/>
    </source>
</evidence>
<dbReference type="EMBL" id="RXPP01000016">
    <property type="protein sequence ID" value="RTQ23366.1"/>
    <property type="molecule type" value="Genomic_DNA"/>
</dbReference>
<feature type="transmembrane region" description="Helical" evidence="1">
    <location>
        <begin position="44"/>
        <end position="68"/>
    </location>
</feature>
<dbReference type="Proteomes" id="UP000282263">
    <property type="component" value="Unassembled WGS sequence"/>
</dbReference>
<name>A0A9Q7K1L0_9ENTR</name>
<evidence type="ECO:0000313" key="2">
    <source>
        <dbReference type="EMBL" id="RTQ23366.1"/>
    </source>
</evidence>
<keyword evidence="1" id="KW-0812">Transmembrane</keyword>
<proteinExistence type="predicted"/>
<keyword evidence="1" id="KW-0472">Membrane</keyword>
<keyword evidence="1" id="KW-1133">Transmembrane helix</keyword>
<evidence type="ECO:0000256" key="1">
    <source>
        <dbReference type="SAM" id="Phobius"/>
    </source>
</evidence>
<feature type="transmembrane region" description="Helical" evidence="1">
    <location>
        <begin position="120"/>
        <end position="141"/>
    </location>
</feature>
<feature type="transmembrane region" description="Helical" evidence="1">
    <location>
        <begin position="288"/>
        <end position="307"/>
    </location>
</feature>
<feature type="transmembrane region" description="Helical" evidence="1">
    <location>
        <begin position="88"/>
        <end position="114"/>
    </location>
</feature>
<accession>A0A9Q7K1L0</accession>
<feature type="transmembrane region" description="Helical" evidence="1">
    <location>
        <begin position="255"/>
        <end position="282"/>
    </location>
</feature>
<feature type="transmembrane region" description="Helical" evidence="1">
    <location>
        <begin position="16"/>
        <end position="32"/>
    </location>
</feature>
<protein>
    <recommendedName>
        <fullName evidence="4">Inner membrane protein</fullName>
    </recommendedName>
</protein>
<feature type="transmembrane region" description="Helical" evidence="1">
    <location>
        <begin position="201"/>
        <end position="220"/>
    </location>
</feature>
<evidence type="ECO:0008006" key="4">
    <source>
        <dbReference type="Google" id="ProtNLM"/>
    </source>
</evidence>
<reference evidence="2 3" key="1">
    <citation type="submission" date="2018-12" db="EMBL/GenBank/DDBJ databases">
        <title>The Batch Genome Submission of Enterobacter spp. strains.</title>
        <authorList>
            <person name="Wei L."/>
            <person name="Wu W."/>
            <person name="Lin J."/>
            <person name="Zhang X."/>
            <person name="Feng Y."/>
            <person name="Zong Z."/>
        </authorList>
    </citation>
    <scope>NUCLEOTIDE SEQUENCE [LARGE SCALE GENOMIC DNA]</scope>
    <source>
        <strain evidence="2 3">SCEM020047</strain>
    </source>
</reference>
<dbReference type="RefSeq" id="WP_126816701.1">
    <property type="nucleotide sequence ID" value="NZ_CP084692.1"/>
</dbReference>
<gene>
    <name evidence="2" type="ORF">EKN29_15965</name>
</gene>
<sequence length="333" mass="38704">MIPDYLTFIRFQDKRNLLFISIVTLILMGFYWKNAGFSFTRQDAWLASGIFALILYSFIADLKAFWAYKCVVKNVDLSVFLQKENKPVNAMIVEPVMVLAIATLVFAGIIALMLTLAQPGIVLLTLTIVAPLIVWGMFAAMRSIYIRQVIASARDKGKYKRLSHYVAIAVVMSVVMNLLTISPLRNSEQFDRYGRYFTLESIITMLVLCAVVLAINLLFLRFTKRYIFLGHLFLNEIDLFFSPTIPWRSLSEKPLWLRLVMLVGVEFVWSAVVGLLLTLLGWKVWFEVYFLLSYLPCLAYYTLHAWWKWHNDFMMSSDMYLRWAEIDKENALW</sequence>
<feature type="transmembrane region" description="Helical" evidence="1">
    <location>
        <begin position="162"/>
        <end position="181"/>
    </location>
</feature>